<dbReference type="InterPro" id="IPR050301">
    <property type="entry name" value="NTE"/>
</dbReference>
<evidence type="ECO:0000313" key="2">
    <source>
        <dbReference type="EMBL" id="AQP54053.1"/>
    </source>
</evidence>
<name>A0A1Q2D6W2_9ENTE</name>
<keyword evidence="3" id="KW-1185">Reference proteome</keyword>
<evidence type="ECO:0000256" key="1">
    <source>
        <dbReference type="PROSITE-ProRule" id="PRU01161"/>
    </source>
</evidence>
<accession>A0A1Q2D6W2</accession>
<dbReference type="SUPFAM" id="SSF52151">
    <property type="entry name" value="FabD/lysophospholipase-like"/>
    <property type="match status" value="1"/>
</dbReference>
<dbReference type="Gene3D" id="3.40.1090.10">
    <property type="entry name" value="Cytosolic phospholipase A2 catalytic domain"/>
    <property type="match status" value="2"/>
</dbReference>
<dbReference type="AlphaFoldDB" id="A0A1Q2D6W2"/>
<feature type="active site" description="Nucleophile" evidence="1">
    <location>
        <position position="181"/>
    </location>
</feature>
<dbReference type="InterPro" id="IPR002641">
    <property type="entry name" value="PNPLA_dom"/>
</dbReference>
<dbReference type="RefSeq" id="WP_077276130.1">
    <property type="nucleotide sequence ID" value="NZ_CP019609.1"/>
</dbReference>
<dbReference type="PANTHER" id="PTHR14226">
    <property type="entry name" value="NEUROPATHY TARGET ESTERASE/SWISS CHEESE D.MELANOGASTER"/>
    <property type="match status" value="1"/>
</dbReference>
<feature type="short sequence motif" description="GXGXXG" evidence="1">
    <location>
        <begin position="152"/>
        <end position="157"/>
    </location>
</feature>
<dbReference type="EMBL" id="CP019609">
    <property type="protein sequence ID" value="AQP54053.1"/>
    <property type="molecule type" value="Genomic_DNA"/>
</dbReference>
<dbReference type="CDD" id="cd07209">
    <property type="entry name" value="Pat_hypo_Ecoli_Z1214_like"/>
    <property type="match status" value="1"/>
</dbReference>
<keyword evidence="1" id="KW-0378">Hydrolase</keyword>
<dbReference type="GO" id="GO:0016042">
    <property type="term" value="P:lipid catabolic process"/>
    <property type="evidence" value="ECO:0007669"/>
    <property type="project" value="UniProtKB-UniRule"/>
</dbReference>
<keyword evidence="1" id="KW-0442">Lipid degradation</keyword>
<dbReference type="PANTHER" id="PTHR14226:SF29">
    <property type="entry name" value="NEUROPATHY TARGET ESTERASE SWS"/>
    <property type="match status" value="1"/>
</dbReference>
<reference evidence="2 3" key="1">
    <citation type="journal article" date="2010" name="Int. J. Syst. Evol. Microbiol.">
        <title>Vagococcus penaei sp. nov., isolated from spoilage microbiota of cooked shrimp (Penaeus vannamei).</title>
        <authorList>
            <person name="Jaffres E."/>
            <person name="Prevost H."/>
            <person name="Rossero A."/>
            <person name="Joffraud J.J."/>
            <person name="Dousset X."/>
        </authorList>
    </citation>
    <scope>NUCLEOTIDE SEQUENCE [LARGE SCALE GENOMIC DNA]</scope>
    <source>
        <strain evidence="2 3">CD276</strain>
    </source>
</reference>
<organism evidence="2 3">
    <name type="scientific">Vagococcus penaei</name>
    <dbReference type="NCBI Taxonomy" id="633807"/>
    <lineage>
        <taxon>Bacteria</taxon>
        <taxon>Bacillati</taxon>
        <taxon>Bacillota</taxon>
        <taxon>Bacilli</taxon>
        <taxon>Lactobacillales</taxon>
        <taxon>Enterococcaceae</taxon>
        <taxon>Vagococcus</taxon>
    </lineage>
</organism>
<dbReference type="KEGG" id="vpi:BW732_07375"/>
<dbReference type="Pfam" id="PF01734">
    <property type="entry name" value="Patatin"/>
    <property type="match status" value="1"/>
</dbReference>
<protein>
    <submittedName>
        <fullName evidence="2">Uncharacterized protein</fullName>
    </submittedName>
</protein>
<dbReference type="GO" id="GO:0016787">
    <property type="term" value="F:hydrolase activity"/>
    <property type="evidence" value="ECO:0007669"/>
    <property type="project" value="UniProtKB-UniRule"/>
</dbReference>
<feature type="short sequence motif" description="GXSXG" evidence="1">
    <location>
        <begin position="179"/>
        <end position="183"/>
    </location>
</feature>
<gene>
    <name evidence="2" type="ORF">BW732_07375</name>
</gene>
<dbReference type="PROSITE" id="PS51635">
    <property type="entry name" value="PNPLA"/>
    <property type="match status" value="1"/>
</dbReference>
<feature type="short sequence motif" description="DGA/G" evidence="1">
    <location>
        <begin position="322"/>
        <end position="324"/>
    </location>
</feature>
<keyword evidence="1" id="KW-0443">Lipid metabolism</keyword>
<proteinExistence type="predicted"/>
<sequence>MWKELFIADVVQLSSYLPELTQWLPFDVSKKIAYDSLKKRVQQFDDQHYITAIMRKNRPKIVVDFTLTQHIMTINLVLIADDYRSWSMIVDELVILAKQHRMKILRLGFSRQVMTDYLVTKLTDQGFDVETDDLVVQFDYPLIYYTGLVLGGGGAKGSYQIGVWKALKELNVTYELVSGTSVGALNGGLIIQDDLPSAIKMWETIATQDILSVPISVVDTTDDFTLQQLMSHVQSFTLSAMKTVGADTTPLLNLIHELIHEEKIFQTDKKFFIVTTQAPMLTETVVSLSDMTIETLPKWLLASASFFPAMSACVIDGKYYVDGGYRNNLPSDVLLNEGATEIITVNVKGPGFIKSSKMEVPVAVVNIESDWGLGNVLLFDSHRASWNLQLGYLEGLKAFGQLRGTKYSFPKIDFKRTAFNASRRFIHYLQQRLATVSSQEQITSSVVERLLQQGYNPSVLVVDLLEELAFLMVIDPTKVYSLAELGQAIVQRAHHLEATKTAPMMLSFKEWLIRYLDQIDYLSPQQKLIDMYQLLQNEEEKQLTLTKKEVTKHFHLLVTAIFLEYLGTADTAGDKWK</sequence>
<feature type="active site" description="Proton acceptor" evidence="1">
    <location>
        <position position="322"/>
    </location>
</feature>
<dbReference type="STRING" id="633807.BW732_07375"/>
<dbReference type="Proteomes" id="UP000188246">
    <property type="component" value="Chromosome"/>
</dbReference>
<dbReference type="OrthoDB" id="9770965at2"/>
<dbReference type="InterPro" id="IPR016035">
    <property type="entry name" value="Acyl_Trfase/lysoPLipase"/>
</dbReference>
<evidence type="ECO:0000313" key="3">
    <source>
        <dbReference type="Proteomes" id="UP000188246"/>
    </source>
</evidence>